<dbReference type="InterPro" id="IPR007253">
    <property type="entry name" value="Cell_wall-bd_2"/>
</dbReference>
<evidence type="ECO:0008006" key="4">
    <source>
        <dbReference type="Google" id="ProtNLM"/>
    </source>
</evidence>
<feature type="transmembrane region" description="Helical" evidence="1">
    <location>
        <begin position="302"/>
        <end position="322"/>
    </location>
</feature>
<dbReference type="Gene3D" id="3.40.50.12090">
    <property type="match status" value="1"/>
</dbReference>
<gene>
    <name evidence="2" type="ORF">EXD82_09090</name>
</gene>
<keyword evidence="1" id="KW-1133">Transmembrane helix</keyword>
<dbReference type="EMBL" id="SGJB01000019">
    <property type="protein sequence ID" value="TQQ83934.1"/>
    <property type="molecule type" value="Genomic_DNA"/>
</dbReference>
<reference evidence="2 3" key="1">
    <citation type="submission" date="2019-02" db="EMBL/GenBank/DDBJ databases">
        <title>Peptostreptococcaceae bacterium ZHW00191 nov., a new bacterium isolated from the human gut.</title>
        <authorList>
            <person name="Zhou H.-W."/>
            <person name="Chen X.-J."/>
        </authorList>
    </citation>
    <scope>NUCLEOTIDE SEQUENCE [LARGE SCALE GENOMIC DNA]</scope>
    <source>
        <strain evidence="2 3">ZHW00191</strain>
    </source>
</reference>
<keyword evidence="1" id="KW-0812">Transmembrane</keyword>
<dbReference type="RefSeq" id="WP_142536601.1">
    <property type="nucleotide sequence ID" value="NZ_SGJB01000019.1"/>
</dbReference>
<protein>
    <recommendedName>
        <fullName evidence="4">Cell wall-binding repeat-containing protein</fullName>
    </recommendedName>
</protein>
<organism evidence="2 3">
    <name type="scientific">Peptacetobacter hominis</name>
    <dbReference type="NCBI Taxonomy" id="2743610"/>
    <lineage>
        <taxon>Bacteria</taxon>
        <taxon>Bacillati</taxon>
        <taxon>Bacillota</taxon>
        <taxon>Clostridia</taxon>
        <taxon>Peptostreptococcales</taxon>
        <taxon>Peptostreptococcaceae</taxon>
        <taxon>Peptacetobacter</taxon>
    </lineage>
</organism>
<keyword evidence="3" id="KW-1185">Reference proteome</keyword>
<evidence type="ECO:0000313" key="3">
    <source>
        <dbReference type="Proteomes" id="UP000317863"/>
    </source>
</evidence>
<dbReference type="Pfam" id="PF04122">
    <property type="entry name" value="CW_binding_2"/>
    <property type="match status" value="1"/>
</dbReference>
<proteinExistence type="predicted"/>
<dbReference type="AlphaFoldDB" id="A0A544QTC0"/>
<dbReference type="Proteomes" id="UP000317863">
    <property type="component" value="Unassembled WGS sequence"/>
</dbReference>
<evidence type="ECO:0000256" key="1">
    <source>
        <dbReference type="SAM" id="Phobius"/>
    </source>
</evidence>
<sequence length="324" mass="36956">MLKKLFVGFIIFVSVFLYNDCVKAYEFKSITDNKTNISIDISEPYIHETGRVFMISEAAVFDGISASVLADIKETPVIVISGKNMSSEEENTLKKNGIKEVTIIGGADSISLETEGKLKDMEVEVKRIHGIDRNDTSMKILDEISSVKEVDEIYCVNPSMSMNKIMHIYLDALKRDIPVIWESRDIIEQVEQKYGKDNITYFGKDREFSRNINYNKIIHMAEDKNTKKVFAINSNKYKVEDITTSISSCVVASKYGYDVMITEGYITSKDIACIEKSNLEDIITIGFDYNKQNILNIFWNSGMKNVIILILLIFIIFFRAIILK</sequence>
<comment type="caution">
    <text evidence="2">The sequence shown here is derived from an EMBL/GenBank/DDBJ whole genome shotgun (WGS) entry which is preliminary data.</text>
</comment>
<accession>A0A544QTC0</accession>
<keyword evidence="1" id="KW-0472">Membrane</keyword>
<dbReference type="OrthoDB" id="1744836at2"/>
<name>A0A544QTC0_9FIRM</name>
<evidence type="ECO:0000313" key="2">
    <source>
        <dbReference type="EMBL" id="TQQ83934.1"/>
    </source>
</evidence>